<dbReference type="EMBL" id="ONZI01000005">
    <property type="protein sequence ID" value="SPJ35228.1"/>
    <property type="molecule type" value="Genomic_DNA"/>
</dbReference>
<gene>
    <name evidence="2" type="ORF">KSP9073_03286</name>
</gene>
<organism evidence="2 3">
    <name type="scientific">Kushneria phyllosphaerae</name>
    <dbReference type="NCBI Taxonomy" id="2100822"/>
    <lineage>
        <taxon>Bacteria</taxon>
        <taxon>Pseudomonadati</taxon>
        <taxon>Pseudomonadota</taxon>
        <taxon>Gammaproteobacteria</taxon>
        <taxon>Oceanospirillales</taxon>
        <taxon>Halomonadaceae</taxon>
        <taxon>Kushneria</taxon>
    </lineage>
</organism>
<dbReference type="OrthoDB" id="7362772at2"/>
<dbReference type="AlphaFoldDB" id="A0A2R8CQP2"/>
<accession>A0A2R8CQP2</accession>
<reference evidence="3" key="1">
    <citation type="submission" date="2018-03" db="EMBL/GenBank/DDBJ databases">
        <authorList>
            <person name="Navarro De La Torre S."/>
        </authorList>
    </citation>
    <scope>NUCLEOTIDE SEQUENCE [LARGE SCALE GENOMIC DNA]</scope>
    <source>
        <strain evidence="3">EAod3</strain>
    </source>
</reference>
<feature type="domain" description="Zinc finger Ogr/Delta-type" evidence="1">
    <location>
        <begin position="8"/>
        <end position="54"/>
    </location>
</feature>
<proteinExistence type="predicted"/>
<name>A0A2R8CQP2_9GAMM</name>
<protein>
    <recommendedName>
        <fullName evidence="1">Zinc finger Ogr/Delta-type domain-containing protein</fullName>
    </recommendedName>
</protein>
<evidence type="ECO:0000313" key="2">
    <source>
        <dbReference type="EMBL" id="SPJ35228.1"/>
    </source>
</evidence>
<evidence type="ECO:0000259" key="1">
    <source>
        <dbReference type="Pfam" id="PF04606"/>
    </source>
</evidence>
<sequence length="87" mass="9713">MSSNWGWTCPHCGGPCRVRTSKQLHSDYRVAYLQCQTPVCGWSGEGEMVVTKTLSPSGMPNSQYEGRLAEHIPYVVVPKPPEDLFRS</sequence>
<dbReference type="Proteomes" id="UP000244934">
    <property type="component" value="Unassembled WGS sequence"/>
</dbReference>
<evidence type="ECO:0000313" key="3">
    <source>
        <dbReference type="Proteomes" id="UP000244934"/>
    </source>
</evidence>
<dbReference type="RefSeq" id="WP_108844031.1">
    <property type="nucleotide sequence ID" value="NZ_ONZI01000005.1"/>
</dbReference>
<dbReference type="Pfam" id="PF04606">
    <property type="entry name" value="Ogr_Delta"/>
    <property type="match status" value="1"/>
</dbReference>
<dbReference type="InterPro" id="IPR007684">
    <property type="entry name" value="Znf_Ogr/Delta"/>
</dbReference>
<keyword evidence="3" id="KW-1185">Reference proteome</keyword>